<protein>
    <submittedName>
        <fullName evidence="1">Uncharacterized protein</fullName>
    </submittedName>
</protein>
<dbReference type="OrthoDB" id="6278306at2759"/>
<organism evidence="1 2">
    <name type="scientific">Owenia fusiformis</name>
    <name type="common">Polychaete worm</name>
    <dbReference type="NCBI Taxonomy" id="6347"/>
    <lineage>
        <taxon>Eukaryota</taxon>
        <taxon>Metazoa</taxon>
        <taxon>Spiralia</taxon>
        <taxon>Lophotrochozoa</taxon>
        <taxon>Annelida</taxon>
        <taxon>Polychaeta</taxon>
        <taxon>Sedentaria</taxon>
        <taxon>Canalipalpata</taxon>
        <taxon>Sabellida</taxon>
        <taxon>Oweniida</taxon>
        <taxon>Oweniidae</taxon>
        <taxon>Owenia</taxon>
    </lineage>
</organism>
<dbReference type="PANTHER" id="PTHR34487">
    <property type="entry name" value="ACYL-ACP THIOESTERASE"/>
    <property type="match status" value="1"/>
</dbReference>
<reference evidence="1" key="1">
    <citation type="submission" date="2022-03" db="EMBL/GenBank/DDBJ databases">
        <authorList>
            <person name="Martin C."/>
        </authorList>
    </citation>
    <scope>NUCLEOTIDE SEQUENCE</scope>
</reference>
<dbReference type="Proteomes" id="UP000749559">
    <property type="component" value="Unassembled WGS sequence"/>
</dbReference>
<dbReference type="InterPro" id="IPR029069">
    <property type="entry name" value="HotDog_dom_sf"/>
</dbReference>
<dbReference type="Gene3D" id="3.10.129.10">
    <property type="entry name" value="Hotdog Thioesterase"/>
    <property type="match status" value="1"/>
</dbReference>
<evidence type="ECO:0000313" key="2">
    <source>
        <dbReference type="Proteomes" id="UP000749559"/>
    </source>
</evidence>
<dbReference type="PANTHER" id="PTHR34487:SF1">
    <property type="entry name" value="ACYL-ACP THIOESTERASE"/>
    <property type="match status" value="1"/>
</dbReference>
<name>A0A8J1UJJ7_OWEFU</name>
<dbReference type="SUPFAM" id="SSF54637">
    <property type="entry name" value="Thioesterase/thiol ester dehydrase-isomerase"/>
    <property type="match status" value="2"/>
</dbReference>
<gene>
    <name evidence="1" type="ORF">OFUS_LOCUS18897</name>
</gene>
<proteinExistence type="predicted"/>
<comment type="caution">
    <text evidence="1">The sequence shown here is derived from an EMBL/GenBank/DDBJ whole genome shotgun (WGS) entry which is preliminary data.</text>
</comment>
<sequence length="294" mass="33700">MSQHGSTLSLAQRYHYDVSMKGDGSEAYVILPGLSYYDFDRTGNPNIWKLQKLLSLARGIVYHDTTNSTGKPYVEYNEMIKDRFTFMASAEIELSDEFYKMAGSVQVPLSVHVNLGYIGNSSILSMANAYHGVNNGWLIKSKNTIVTVDPETRRPKPLPSWWKEKYRPICSESGPFKKEKILKATNCYRYETKVRWSDTDRYKHTNQASYIYFCLDAATDASLSNFYENIQGDFCKYHIKKITMGYHGESVANDTVVIETWQMEDKDTVHFQISKKGIENVIFQCTIVLSISNN</sequence>
<accession>A0A8J1UJJ7</accession>
<evidence type="ECO:0000313" key="1">
    <source>
        <dbReference type="EMBL" id="CAH1794138.1"/>
    </source>
</evidence>
<dbReference type="AlphaFoldDB" id="A0A8J1UJJ7"/>
<keyword evidence="2" id="KW-1185">Reference proteome</keyword>
<dbReference type="EMBL" id="CAIIXF020000009">
    <property type="protein sequence ID" value="CAH1794138.1"/>
    <property type="molecule type" value="Genomic_DNA"/>
</dbReference>